<keyword evidence="5" id="KW-1185">Reference proteome</keyword>
<dbReference type="PROSITE" id="PS51257">
    <property type="entry name" value="PROKAR_LIPOPROTEIN"/>
    <property type="match status" value="1"/>
</dbReference>
<dbReference type="RefSeq" id="WP_146783669.1">
    <property type="nucleotide sequence ID" value="NZ_CP042434.1"/>
</dbReference>
<name>A0A5B8VR23_9BACT</name>
<dbReference type="OrthoDB" id="662072at2"/>
<dbReference type="Pfam" id="PF00578">
    <property type="entry name" value="AhpC-TSA"/>
    <property type="match status" value="1"/>
</dbReference>
<feature type="signal peptide" evidence="2">
    <location>
        <begin position="1"/>
        <end position="21"/>
    </location>
</feature>
<feature type="compositionally biased region" description="Low complexity" evidence="1">
    <location>
        <begin position="30"/>
        <end position="43"/>
    </location>
</feature>
<protein>
    <submittedName>
        <fullName evidence="4">Redoxin domain-containing protein</fullName>
    </submittedName>
</protein>
<sequence length="214" mass="24421">MLLNKQIWIAVVSVMTISVMAACARNSEQKQSSSNDLSSSSSSKENREETGLASADNRKAIIAELGKNYQKSANGQYRKRIATIAPFKIQLVNGQEFTYKDLEHDKPVILVYFSPDCQECQQFTKSLVKRIADFKDRQLLFVTYQPLDKVTAFYNENGLRKYPQLKMGTEGYSFTVQKYYKVEHFPFVASYDKTGHLVQVYVNNTQPEKLAAEI</sequence>
<feature type="compositionally biased region" description="Basic and acidic residues" evidence="1">
    <location>
        <begin position="44"/>
        <end position="53"/>
    </location>
</feature>
<proteinExistence type="predicted"/>
<dbReference type="PROSITE" id="PS51352">
    <property type="entry name" value="THIOREDOXIN_2"/>
    <property type="match status" value="1"/>
</dbReference>
<accession>A0A5B8VR23</accession>
<feature type="region of interest" description="Disordered" evidence="1">
    <location>
        <begin position="30"/>
        <end position="53"/>
    </location>
</feature>
<evidence type="ECO:0000313" key="4">
    <source>
        <dbReference type="EMBL" id="QEC72718.1"/>
    </source>
</evidence>
<gene>
    <name evidence="4" type="ORF">FSB73_14575</name>
</gene>
<dbReference type="InterPro" id="IPR036249">
    <property type="entry name" value="Thioredoxin-like_sf"/>
</dbReference>
<dbReference type="Proteomes" id="UP000321291">
    <property type="component" value="Chromosome"/>
</dbReference>
<dbReference type="GO" id="GO:0016209">
    <property type="term" value="F:antioxidant activity"/>
    <property type="evidence" value="ECO:0007669"/>
    <property type="project" value="InterPro"/>
</dbReference>
<evidence type="ECO:0000256" key="1">
    <source>
        <dbReference type="SAM" id="MobiDB-lite"/>
    </source>
</evidence>
<dbReference type="SUPFAM" id="SSF52833">
    <property type="entry name" value="Thioredoxin-like"/>
    <property type="match status" value="1"/>
</dbReference>
<dbReference type="KEGG" id="agi:FSB73_14575"/>
<dbReference type="InterPro" id="IPR000866">
    <property type="entry name" value="AhpC/TSA"/>
</dbReference>
<feature type="domain" description="Thioredoxin" evidence="3">
    <location>
        <begin position="78"/>
        <end position="214"/>
    </location>
</feature>
<reference evidence="4 5" key="1">
    <citation type="journal article" date="2017" name="Int. J. Syst. Evol. Microbiol.">
        <title>Arachidicoccus ginsenosidivorans sp. nov., with ginsenoside-converting activity isolated from ginseng cultivating soil.</title>
        <authorList>
            <person name="Siddiqi M.Z."/>
            <person name="Aslam Z."/>
            <person name="Im W.T."/>
        </authorList>
    </citation>
    <scope>NUCLEOTIDE SEQUENCE [LARGE SCALE GENOMIC DNA]</scope>
    <source>
        <strain evidence="4 5">Gsoil 809</strain>
    </source>
</reference>
<dbReference type="GO" id="GO:0016491">
    <property type="term" value="F:oxidoreductase activity"/>
    <property type="evidence" value="ECO:0007669"/>
    <property type="project" value="InterPro"/>
</dbReference>
<evidence type="ECO:0000259" key="3">
    <source>
        <dbReference type="PROSITE" id="PS51352"/>
    </source>
</evidence>
<feature type="chain" id="PRO_5022883337" evidence="2">
    <location>
        <begin position="22"/>
        <end position="214"/>
    </location>
</feature>
<organism evidence="4 5">
    <name type="scientific">Arachidicoccus ginsenosidivorans</name>
    <dbReference type="NCBI Taxonomy" id="496057"/>
    <lineage>
        <taxon>Bacteria</taxon>
        <taxon>Pseudomonadati</taxon>
        <taxon>Bacteroidota</taxon>
        <taxon>Chitinophagia</taxon>
        <taxon>Chitinophagales</taxon>
        <taxon>Chitinophagaceae</taxon>
        <taxon>Arachidicoccus</taxon>
    </lineage>
</organism>
<dbReference type="Gene3D" id="3.40.30.10">
    <property type="entry name" value="Glutaredoxin"/>
    <property type="match status" value="1"/>
</dbReference>
<dbReference type="InterPro" id="IPR013766">
    <property type="entry name" value="Thioredoxin_domain"/>
</dbReference>
<evidence type="ECO:0000313" key="5">
    <source>
        <dbReference type="Proteomes" id="UP000321291"/>
    </source>
</evidence>
<dbReference type="AlphaFoldDB" id="A0A5B8VR23"/>
<evidence type="ECO:0000256" key="2">
    <source>
        <dbReference type="SAM" id="SignalP"/>
    </source>
</evidence>
<dbReference type="EMBL" id="CP042434">
    <property type="protein sequence ID" value="QEC72718.1"/>
    <property type="molecule type" value="Genomic_DNA"/>
</dbReference>
<keyword evidence="2" id="KW-0732">Signal</keyword>